<dbReference type="EMBL" id="CM027684">
    <property type="protein sequence ID" value="KAG0530811.1"/>
    <property type="molecule type" value="Genomic_DNA"/>
</dbReference>
<name>A0A921R1P6_SORBI</name>
<dbReference type="AlphaFoldDB" id="A0A921R1P6"/>
<gene>
    <name evidence="1" type="ORF">BDA96_05G219000</name>
</gene>
<dbReference type="Proteomes" id="UP000807115">
    <property type="component" value="Chromosome 5"/>
</dbReference>
<evidence type="ECO:0000313" key="2">
    <source>
        <dbReference type="Proteomes" id="UP000807115"/>
    </source>
</evidence>
<sequence>MHASGRRGPYGARLLADVTWPRRALGRGGHAALCSGQGQMWLGSAQLWRWWPCGMRLSASDSSDRGTQRGADVLSLVASATRHLPQTSSHILVDSIWQIYSTWVLDRR</sequence>
<proteinExistence type="predicted"/>
<reference evidence="1" key="2">
    <citation type="submission" date="2020-10" db="EMBL/GenBank/DDBJ databases">
        <authorList>
            <person name="Cooper E.A."/>
            <person name="Brenton Z.W."/>
            <person name="Flinn B.S."/>
            <person name="Jenkins J."/>
            <person name="Shu S."/>
            <person name="Flowers D."/>
            <person name="Luo F."/>
            <person name="Wang Y."/>
            <person name="Xia P."/>
            <person name="Barry K."/>
            <person name="Daum C."/>
            <person name="Lipzen A."/>
            <person name="Yoshinaga Y."/>
            <person name="Schmutz J."/>
            <person name="Saski C."/>
            <person name="Vermerris W."/>
            <person name="Kresovich S."/>
        </authorList>
    </citation>
    <scope>NUCLEOTIDE SEQUENCE</scope>
</reference>
<comment type="caution">
    <text evidence="1">The sequence shown here is derived from an EMBL/GenBank/DDBJ whole genome shotgun (WGS) entry which is preliminary data.</text>
</comment>
<organism evidence="1 2">
    <name type="scientific">Sorghum bicolor</name>
    <name type="common">Sorghum</name>
    <name type="synonym">Sorghum vulgare</name>
    <dbReference type="NCBI Taxonomy" id="4558"/>
    <lineage>
        <taxon>Eukaryota</taxon>
        <taxon>Viridiplantae</taxon>
        <taxon>Streptophyta</taxon>
        <taxon>Embryophyta</taxon>
        <taxon>Tracheophyta</taxon>
        <taxon>Spermatophyta</taxon>
        <taxon>Magnoliopsida</taxon>
        <taxon>Liliopsida</taxon>
        <taxon>Poales</taxon>
        <taxon>Poaceae</taxon>
        <taxon>PACMAD clade</taxon>
        <taxon>Panicoideae</taxon>
        <taxon>Andropogonodae</taxon>
        <taxon>Andropogoneae</taxon>
        <taxon>Sorghinae</taxon>
        <taxon>Sorghum</taxon>
    </lineage>
</organism>
<accession>A0A921R1P6</accession>
<protein>
    <submittedName>
        <fullName evidence="1">Uncharacterized protein</fullName>
    </submittedName>
</protein>
<evidence type="ECO:0000313" key="1">
    <source>
        <dbReference type="EMBL" id="KAG0530811.1"/>
    </source>
</evidence>
<reference evidence="1" key="1">
    <citation type="journal article" date="2019" name="BMC Genomics">
        <title>A new reference genome for Sorghum bicolor reveals high levels of sequence similarity between sweet and grain genotypes: implications for the genetics of sugar metabolism.</title>
        <authorList>
            <person name="Cooper E.A."/>
            <person name="Brenton Z.W."/>
            <person name="Flinn B.S."/>
            <person name="Jenkins J."/>
            <person name="Shu S."/>
            <person name="Flowers D."/>
            <person name="Luo F."/>
            <person name="Wang Y."/>
            <person name="Xia P."/>
            <person name="Barry K."/>
            <person name="Daum C."/>
            <person name="Lipzen A."/>
            <person name="Yoshinaga Y."/>
            <person name="Schmutz J."/>
            <person name="Saski C."/>
            <person name="Vermerris W."/>
            <person name="Kresovich S."/>
        </authorList>
    </citation>
    <scope>NUCLEOTIDE SEQUENCE</scope>
</reference>